<dbReference type="PANTHER" id="PTHR24220:SF86">
    <property type="entry name" value="ABC TRANSPORTER ABCH.1"/>
    <property type="match status" value="1"/>
</dbReference>
<feature type="region of interest" description="Disordered" evidence="4">
    <location>
        <begin position="1"/>
        <end position="23"/>
    </location>
</feature>
<dbReference type="GO" id="GO:0098796">
    <property type="term" value="C:membrane protein complex"/>
    <property type="evidence" value="ECO:0007669"/>
    <property type="project" value="UniProtKB-ARBA"/>
</dbReference>
<dbReference type="InterPro" id="IPR003439">
    <property type="entry name" value="ABC_transporter-like_ATP-bd"/>
</dbReference>
<dbReference type="PANTHER" id="PTHR24220">
    <property type="entry name" value="IMPORT ATP-BINDING PROTEIN"/>
    <property type="match status" value="1"/>
</dbReference>
<evidence type="ECO:0000259" key="5">
    <source>
        <dbReference type="PROSITE" id="PS50893"/>
    </source>
</evidence>
<dbReference type="SUPFAM" id="SSF52540">
    <property type="entry name" value="P-loop containing nucleoside triphosphate hydrolases"/>
    <property type="match status" value="1"/>
</dbReference>
<evidence type="ECO:0000313" key="6">
    <source>
        <dbReference type="EMBL" id="MFD1632580.1"/>
    </source>
</evidence>
<accession>A0ABD6CU60</accession>
<dbReference type="Pfam" id="PF00005">
    <property type="entry name" value="ABC_tran"/>
    <property type="match status" value="1"/>
</dbReference>
<dbReference type="CDD" id="cd03255">
    <property type="entry name" value="ABC_MJ0796_LolCDE_FtsE"/>
    <property type="match status" value="1"/>
</dbReference>
<dbReference type="FunFam" id="3.40.50.300:FF:000032">
    <property type="entry name" value="Export ABC transporter ATP-binding protein"/>
    <property type="match status" value="1"/>
</dbReference>
<evidence type="ECO:0000313" key="7">
    <source>
        <dbReference type="Proteomes" id="UP001597075"/>
    </source>
</evidence>
<dbReference type="InterPro" id="IPR017911">
    <property type="entry name" value="MacB-like_ATP-bd"/>
</dbReference>
<dbReference type="PROSITE" id="PS00211">
    <property type="entry name" value="ABC_TRANSPORTER_1"/>
    <property type="match status" value="1"/>
</dbReference>
<keyword evidence="3 6" id="KW-0067">ATP-binding</keyword>
<reference evidence="6 7" key="1">
    <citation type="journal article" date="2019" name="Int. J. Syst. Evol. Microbiol.">
        <title>The Global Catalogue of Microorganisms (GCM) 10K type strain sequencing project: providing services to taxonomists for standard genome sequencing and annotation.</title>
        <authorList>
            <consortium name="The Broad Institute Genomics Platform"/>
            <consortium name="The Broad Institute Genome Sequencing Center for Infectious Disease"/>
            <person name="Wu L."/>
            <person name="Ma J."/>
        </authorList>
    </citation>
    <scope>NUCLEOTIDE SEQUENCE [LARGE SCALE GENOMIC DNA]</scope>
    <source>
        <strain evidence="6 7">CGMCC 1.10594</strain>
    </source>
</reference>
<protein>
    <submittedName>
        <fullName evidence="6">ABC transporter ATP-binding protein</fullName>
    </submittedName>
</protein>
<evidence type="ECO:0000256" key="2">
    <source>
        <dbReference type="ARBA" id="ARBA00022741"/>
    </source>
</evidence>
<dbReference type="SMART" id="SM00382">
    <property type="entry name" value="AAA"/>
    <property type="match status" value="1"/>
</dbReference>
<dbReference type="Gene3D" id="3.40.50.300">
    <property type="entry name" value="P-loop containing nucleotide triphosphate hydrolases"/>
    <property type="match status" value="1"/>
</dbReference>
<comment type="caution">
    <text evidence="6">The sequence shown here is derived from an EMBL/GenBank/DDBJ whole genome shotgun (WGS) entry which is preliminary data.</text>
</comment>
<feature type="domain" description="ABC transporter" evidence="5">
    <location>
        <begin position="27"/>
        <end position="242"/>
    </location>
</feature>
<keyword evidence="1" id="KW-0813">Transport</keyword>
<dbReference type="InterPro" id="IPR017871">
    <property type="entry name" value="ABC_transporter-like_CS"/>
</dbReference>
<sequence length="242" mass="26156">MTDSPHDAAETESGATASPERAAGHVAELDGVTREYRSGGETIAALADVNFAVDPGEMVAVIGPSGSGKSTLLNVLGLLDVPTAGTVRLDGDDVTDYDDEARTMARRRTIGFVFQSFHLVPMLTAVENVLVPTMFVEGDQRPRARDLLERVGLGDRLDHRPDQLSGGQRQRVAIARALVNEPRLLLADEPTGNLDRDTGRNILDEFERISAEEEVGVVAVTHDELVTEFTDRTVELIDGVIQ</sequence>
<evidence type="ECO:0000256" key="4">
    <source>
        <dbReference type="SAM" id="MobiDB-lite"/>
    </source>
</evidence>
<dbReference type="InterPro" id="IPR015854">
    <property type="entry name" value="ABC_transpr_LolD-like"/>
</dbReference>
<name>A0ABD6CU60_9EURY</name>
<gene>
    <name evidence="6" type="ORF">ACFSBJ_02285</name>
</gene>
<dbReference type="InterPro" id="IPR003593">
    <property type="entry name" value="AAA+_ATPase"/>
</dbReference>
<dbReference type="AlphaFoldDB" id="A0ABD6CU60"/>
<dbReference type="GO" id="GO:0005524">
    <property type="term" value="F:ATP binding"/>
    <property type="evidence" value="ECO:0007669"/>
    <property type="project" value="UniProtKB-KW"/>
</dbReference>
<evidence type="ECO:0000256" key="3">
    <source>
        <dbReference type="ARBA" id="ARBA00022840"/>
    </source>
</evidence>
<dbReference type="InterPro" id="IPR027417">
    <property type="entry name" value="P-loop_NTPase"/>
</dbReference>
<dbReference type="RefSeq" id="WP_256406123.1">
    <property type="nucleotide sequence ID" value="NZ_CP187151.1"/>
</dbReference>
<dbReference type="PROSITE" id="PS50893">
    <property type="entry name" value="ABC_TRANSPORTER_2"/>
    <property type="match status" value="1"/>
</dbReference>
<dbReference type="Proteomes" id="UP001597075">
    <property type="component" value="Unassembled WGS sequence"/>
</dbReference>
<evidence type="ECO:0000256" key="1">
    <source>
        <dbReference type="ARBA" id="ARBA00022448"/>
    </source>
</evidence>
<dbReference type="GO" id="GO:0022857">
    <property type="term" value="F:transmembrane transporter activity"/>
    <property type="evidence" value="ECO:0007669"/>
    <property type="project" value="UniProtKB-ARBA"/>
</dbReference>
<keyword evidence="7" id="KW-1185">Reference proteome</keyword>
<organism evidence="6 7">
    <name type="scientific">Haloplanus ruber</name>
    <dbReference type="NCBI Taxonomy" id="869892"/>
    <lineage>
        <taxon>Archaea</taxon>
        <taxon>Methanobacteriati</taxon>
        <taxon>Methanobacteriota</taxon>
        <taxon>Stenosarchaea group</taxon>
        <taxon>Halobacteria</taxon>
        <taxon>Halobacteriales</taxon>
        <taxon>Haloferacaceae</taxon>
        <taxon>Haloplanus</taxon>
    </lineage>
</organism>
<dbReference type="EMBL" id="JBHUDL010000004">
    <property type="protein sequence ID" value="MFD1632580.1"/>
    <property type="molecule type" value="Genomic_DNA"/>
</dbReference>
<proteinExistence type="predicted"/>
<keyword evidence="2" id="KW-0547">Nucleotide-binding</keyword>